<reference evidence="2 3" key="1">
    <citation type="submission" date="2023-10" db="EMBL/GenBank/DDBJ databases">
        <title>Two novel species belonging to the OM43/NOR5 clade.</title>
        <authorList>
            <person name="Park M."/>
        </authorList>
    </citation>
    <scope>NUCLEOTIDE SEQUENCE [LARGE SCALE GENOMIC DNA]</scope>
    <source>
        <strain evidence="2 3">IMCC43200</strain>
    </source>
</reference>
<gene>
    <name evidence="2" type="ORF">R0135_02995</name>
</gene>
<organism evidence="2 3">
    <name type="scientific">Congregibacter variabilis</name>
    <dbReference type="NCBI Taxonomy" id="3081200"/>
    <lineage>
        <taxon>Bacteria</taxon>
        <taxon>Pseudomonadati</taxon>
        <taxon>Pseudomonadota</taxon>
        <taxon>Gammaproteobacteria</taxon>
        <taxon>Cellvibrionales</taxon>
        <taxon>Halieaceae</taxon>
        <taxon>Congregibacter</taxon>
    </lineage>
</organism>
<dbReference type="Proteomes" id="UP001626537">
    <property type="component" value="Chromosome"/>
</dbReference>
<sequence>MATVTASLTGIKNAPDFLTISHQGEVDMKEQLDSVLRQGVAQGAAPGVTAIVVDREGIRYEGGFGERQLGGGVAMSTDTVGKIFSMTKALTAAAAMQLVEQGRLSLDAPAGEVCADIAAAQVLSGFDDNGEPVTRAPSTAVTLRHLLTHTSGYSYHMWDTACTRWLETTGSPDITSQQKAALRQPLMFDPGSQWRYGIGIDWVGQMVEAVSGMRLGDYFDEFLCGPMGMSDTHFDYNDSMFERAAHLHARLPDGSLAPLPLEQTDQREFDEGGGGLKGTMHDYGRFLRMLLNKGELDGTRILAANTVAEMCTNQIGELRVQAMRSCAPNMSNDGEFFPGDPKSWGLSFQINEVAGFTGRPAGTLMWAGLANSYYWIDPVNGIGGAYMSQILPFADAASSALFFEFESAVYKALGA</sequence>
<dbReference type="Pfam" id="PF00144">
    <property type="entry name" value="Beta-lactamase"/>
    <property type="match status" value="1"/>
</dbReference>
<accession>A0ABZ0I4P1</accession>
<dbReference type="InterPro" id="IPR001466">
    <property type="entry name" value="Beta-lactam-related"/>
</dbReference>
<evidence type="ECO:0000313" key="3">
    <source>
        <dbReference type="Proteomes" id="UP001626537"/>
    </source>
</evidence>
<dbReference type="Gene3D" id="3.40.710.10">
    <property type="entry name" value="DD-peptidase/beta-lactamase superfamily"/>
    <property type="match status" value="1"/>
</dbReference>
<dbReference type="PANTHER" id="PTHR43283">
    <property type="entry name" value="BETA-LACTAMASE-RELATED"/>
    <property type="match status" value="1"/>
</dbReference>
<dbReference type="EC" id="3.1.1.103" evidence="2"/>
<dbReference type="PANTHER" id="PTHR43283:SF3">
    <property type="entry name" value="BETA-LACTAMASE FAMILY PROTEIN (AFU_ORTHOLOGUE AFUA_5G07500)"/>
    <property type="match status" value="1"/>
</dbReference>
<dbReference type="InterPro" id="IPR012338">
    <property type="entry name" value="Beta-lactam/transpept-like"/>
</dbReference>
<evidence type="ECO:0000259" key="1">
    <source>
        <dbReference type="Pfam" id="PF00144"/>
    </source>
</evidence>
<feature type="domain" description="Beta-lactamase-related" evidence="1">
    <location>
        <begin position="32"/>
        <end position="395"/>
    </location>
</feature>
<dbReference type="InterPro" id="IPR050789">
    <property type="entry name" value="Diverse_Enzym_Activities"/>
</dbReference>
<dbReference type="SUPFAM" id="SSF56601">
    <property type="entry name" value="beta-lactamase/transpeptidase-like"/>
    <property type="match status" value="1"/>
</dbReference>
<proteinExistence type="predicted"/>
<dbReference type="RefSeq" id="WP_407348783.1">
    <property type="nucleotide sequence ID" value="NZ_CP136864.1"/>
</dbReference>
<protein>
    <submittedName>
        <fullName evidence="2">Serine hydrolase domain-containing protein</fullName>
        <ecNumber evidence="2">3.1.1.103</ecNumber>
    </submittedName>
</protein>
<dbReference type="EMBL" id="CP136864">
    <property type="protein sequence ID" value="WOJ94145.1"/>
    <property type="molecule type" value="Genomic_DNA"/>
</dbReference>
<keyword evidence="3" id="KW-1185">Reference proteome</keyword>
<keyword evidence="2" id="KW-0378">Hydrolase</keyword>
<name>A0ABZ0I4P1_9GAMM</name>
<evidence type="ECO:0000313" key="2">
    <source>
        <dbReference type="EMBL" id="WOJ94145.1"/>
    </source>
</evidence>
<dbReference type="GO" id="GO:0016787">
    <property type="term" value="F:hydrolase activity"/>
    <property type="evidence" value="ECO:0007669"/>
    <property type="project" value="UniProtKB-KW"/>
</dbReference>